<name>A0A0F9QCS8_9ZZZZ</name>
<protein>
    <submittedName>
        <fullName evidence="1">Uncharacterized protein</fullName>
    </submittedName>
</protein>
<dbReference type="EMBL" id="LAZR01005074">
    <property type="protein sequence ID" value="KKN03093.1"/>
    <property type="molecule type" value="Genomic_DNA"/>
</dbReference>
<comment type="caution">
    <text evidence="1">The sequence shown here is derived from an EMBL/GenBank/DDBJ whole genome shotgun (WGS) entry which is preliminary data.</text>
</comment>
<reference evidence="1" key="1">
    <citation type="journal article" date="2015" name="Nature">
        <title>Complex archaea that bridge the gap between prokaryotes and eukaryotes.</title>
        <authorList>
            <person name="Spang A."/>
            <person name="Saw J.H."/>
            <person name="Jorgensen S.L."/>
            <person name="Zaremba-Niedzwiedzka K."/>
            <person name="Martijn J."/>
            <person name="Lind A.E."/>
            <person name="van Eijk R."/>
            <person name="Schleper C."/>
            <person name="Guy L."/>
            <person name="Ettema T.J."/>
        </authorList>
    </citation>
    <scope>NUCLEOTIDE SEQUENCE</scope>
</reference>
<proteinExistence type="predicted"/>
<gene>
    <name evidence="1" type="ORF">LCGC14_1111200</name>
</gene>
<dbReference type="AlphaFoldDB" id="A0A0F9QCS8"/>
<evidence type="ECO:0000313" key="1">
    <source>
        <dbReference type="EMBL" id="KKN03093.1"/>
    </source>
</evidence>
<organism evidence="1">
    <name type="scientific">marine sediment metagenome</name>
    <dbReference type="NCBI Taxonomy" id="412755"/>
    <lineage>
        <taxon>unclassified sequences</taxon>
        <taxon>metagenomes</taxon>
        <taxon>ecological metagenomes</taxon>
    </lineage>
</organism>
<sequence length="101" mass="11725">MEQSEVRAWLQDNATMQPNIELAPAELDHIAMCMHHIWQWYFEGRPLGDFLTAVVQDKFAEACVRADDVNRKAFYLYALFLANKIGFNYRDKALGKKKEGD</sequence>
<accession>A0A0F9QCS8</accession>